<organism evidence="2 3">
    <name type="scientific">Ornithinimicrobium pekingense</name>
    <dbReference type="NCBI Taxonomy" id="384677"/>
    <lineage>
        <taxon>Bacteria</taxon>
        <taxon>Bacillati</taxon>
        <taxon>Actinomycetota</taxon>
        <taxon>Actinomycetes</taxon>
        <taxon>Micrococcales</taxon>
        <taxon>Ornithinimicrobiaceae</taxon>
        <taxon>Ornithinimicrobium</taxon>
    </lineage>
</organism>
<feature type="transmembrane region" description="Helical" evidence="1">
    <location>
        <begin position="34"/>
        <end position="51"/>
    </location>
</feature>
<evidence type="ECO:0000313" key="3">
    <source>
        <dbReference type="Proteomes" id="UP000662111"/>
    </source>
</evidence>
<keyword evidence="1" id="KW-1133">Transmembrane helix</keyword>
<dbReference type="EMBL" id="BMLB01000006">
    <property type="protein sequence ID" value="GGK78378.1"/>
    <property type="molecule type" value="Genomic_DNA"/>
</dbReference>
<protein>
    <submittedName>
        <fullName evidence="2">Uncharacterized protein</fullName>
    </submittedName>
</protein>
<comment type="caution">
    <text evidence="2">The sequence shown here is derived from an EMBL/GenBank/DDBJ whole genome shotgun (WGS) entry which is preliminary data.</text>
</comment>
<keyword evidence="1" id="KW-0812">Transmembrane</keyword>
<keyword evidence="1" id="KW-0472">Membrane</keyword>
<proteinExistence type="predicted"/>
<gene>
    <name evidence="2" type="ORF">GCM10011509_28640</name>
</gene>
<evidence type="ECO:0000256" key="1">
    <source>
        <dbReference type="SAM" id="Phobius"/>
    </source>
</evidence>
<feature type="transmembrane region" description="Helical" evidence="1">
    <location>
        <begin position="63"/>
        <end position="86"/>
    </location>
</feature>
<dbReference type="RefSeq" id="WP_022922132.1">
    <property type="nucleotide sequence ID" value="NZ_BMLB01000006.1"/>
</dbReference>
<dbReference type="Proteomes" id="UP000662111">
    <property type="component" value="Unassembled WGS sequence"/>
</dbReference>
<accession>A0ABQ2FDI1</accession>
<feature type="transmembrane region" description="Helical" evidence="1">
    <location>
        <begin position="92"/>
        <end position="111"/>
    </location>
</feature>
<evidence type="ECO:0000313" key="2">
    <source>
        <dbReference type="EMBL" id="GGK78378.1"/>
    </source>
</evidence>
<name>A0ABQ2FDI1_9MICO</name>
<keyword evidence="3" id="KW-1185">Reference proteome</keyword>
<sequence>MALLRTSSCPGATLVTAVLGGVLLGQALDADVTAHAVATGAAGALAALSAARMATTDSFDARLTAALVCAVSGVLALLAMAVGVPGSPATDLTVPGATLVACGVLVPLLLARRHRPVLPRDRVTRPYAP</sequence>
<feature type="transmembrane region" description="Helical" evidence="1">
    <location>
        <begin position="12"/>
        <end position="28"/>
    </location>
</feature>
<reference evidence="3" key="1">
    <citation type="journal article" date="2019" name="Int. J. Syst. Evol. Microbiol.">
        <title>The Global Catalogue of Microorganisms (GCM) 10K type strain sequencing project: providing services to taxonomists for standard genome sequencing and annotation.</title>
        <authorList>
            <consortium name="The Broad Institute Genomics Platform"/>
            <consortium name="The Broad Institute Genome Sequencing Center for Infectious Disease"/>
            <person name="Wu L."/>
            <person name="Ma J."/>
        </authorList>
    </citation>
    <scope>NUCLEOTIDE SEQUENCE [LARGE SCALE GENOMIC DNA]</scope>
    <source>
        <strain evidence="3">CGMCC 1.5362</strain>
    </source>
</reference>